<organism evidence="3 4">
    <name type="scientific">Chaetomium globosum (strain ATCC 6205 / CBS 148.51 / DSM 1962 / NBRC 6347 / NRRL 1970)</name>
    <name type="common">Soil fungus</name>
    <dbReference type="NCBI Taxonomy" id="306901"/>
    <lineage>
        <taxon>Eukaryota</taxon>
        <taxon>Fungi</taxon>
        <taxon>Dikarya</taxon>
        <taxon>Ascomycota</taxon>
        <taxon>Pezizomycotina</taxon>
        <taxon>Sordariomycetes</taxon>
        <taxon>Sordariomycetidae</taxon>
        <taxon>Sordariales</taxon>
        <taxon>Chaetomiaceae</taxon>
        <taxon>Chaetomium</taxon>
    </lineage>
</organism>
<dbReference type="GO" id="GO:0004497">
    <property type="term" value="F:monooxygenase activity"/>
    <property type="evidence" value="ECO:0007669"/>
    <property type="project" value="TreeGrafter"/>
</dbReference>
<dbReference type="Pfam" id="PF05042">
    <property type="entry name" value="Caleosin"/>
    <property type="match status" value="1"/>
</dbReference>
<name>Q2HHK1_CHAGB</name>
<dbReference type="EMBL" id="CH408029">
    <property type="protein sequence ID" value="EAQ92068.1"/>
    <property type="molecule type" value="Genomic_DNA"/>
</dbReference>
<reference evidence="4" key="1">
    <citation type="journal article" date="2015" name="Genome Announc.">
        <title>Draft genome sequence of the cellulolytic fungus Chaetomium globosum.</title>
        <authorList>
            <person name="Cuomo C.A."/>
            <person name="Untereiner W.A."/>
            <person name="Ma L.-J."/>
            <person name="Grabherr M."/>
            <person name="Birren B.W."/>
        </authorList>
    </citation>
    <scope>NUCLEOTIDE SEQUENCE [LARGE SCALE GENOMIC DNA]</scope>
    <source>
        <strain evidence="4">ATCC 6205 / CBS 148.51 / DSM 1962 / NBRC 6347 / NRRL 1970</strain>
    </source>
</reference>
<evidence type="ECO:0000313" key="3">
    <source>
        <dbReference type="EMBL" id="EAQ92068.1"/>
    </source>
</evidence>
<dbReference type="OrthoDB" id="640742at2759"/>
<protein>
    <recommendedName>
        <fullName evidence="5">EF-hand domain-containing protein</fullName>
    </recommendedName>
</protein>
<gene>
    <name evidence="3" type="ORF">CHGG_00303</name>
</gene>
<dbReference type="PANTHER" id="PTHR31495">
    <property type="entry name" value="PEROXYGENASE 3-RELATED"/>
    <property type="match status" value="1"/>
</dbReference>
<dbReference type="eggNOG" id="ENOG502QQD0">
    <property type="taxonomic scope" value="Eukaryota"/>
</dbReference>
<dbReference type="InParanoid" id="Q2HHK1"/>
<comment type="similarity">
    <text evidence="1">Belongs to the caleosin family.</text>
</comment>
<dbReference type="OMA" id="FEFCEKS"/>
<dbReference type="Proteomes" id="UP000001056">
    <property type="component" value="Unassembled WGS sequence"/>
</dbReference>
<evidence type="ECO:0000313" key="4">
    <source>
        <dbReference type="Proteomes" id="UP000001056"/>
    </source>
</evidence>
<feature type="transmembrane region" description="Helical" evidence="2">
    <location>
        <begin position="100"/>
        <end position="118"/>
    </location>
</feature>
<dbReference type="AlphaFoldDB" id="Q2HHK1"/>
<dbReference type="PANTHER" id="PTHR31495:SF0">
    <property type="entry name" value="BINDING PROTEIN CALEOSIN, PUTATIVE (AFU_ORTHOLOGUE AFUA_5G13750)-RELATED"/>
    <property type="match status" value="1"/>
</dbReference>
<dbReference type="RefSeq" id="XP_001219524.1">
    <property type="nucleotide sequence ID" value="XM_001219523.1"/>
</dbReference>
<dbReference type="InterPro" id="IPR007736">
    <property type="entry name" value="Caleosin-related"/>
</dbReference>
<evidence type="ECO:0008006" key="5">
    <source>
        <dbReference type="Google" id="ProtNLM"/>
    </source>
</evidence>
<keyword evidence="2" id="KW-0472">Membrane</keyword>
<evidence type="ECO:0000256" key="1">
    <source>
        <dbReference type="ARBA" id="ARBA00006765"/>
    </source>
</evidence>
<sequence>MPDPHSNPNPNLALPFAHTAPNCPATAERQQAALADAFIAKPAIARANLAVSADVPEGSAVSGRGALGHFTVLQQHVLFWDRDGDGQIYPWDTYVGFRDLGFSVLFSLLAVVIINLNFSYPTRLAVSWWPDPWFRVYVGSIHKAKHGSDSGTYDKEGRFVPQMFEDVFAKWDVHGSGSLSAGELWHMIKGNRLAADPFGVCPPTDACCADDGTKRAQWGAAIFEFGTTWLLVQKDGRVSKEDLRQTYDGTIFWRIKEAREKGKRWNKGFGFRDLVQLGQREFKARVA</sequence>
<dbReference type="STRING" id="306901.Q2HHK1"/>
<accession>Q2HHK1</accession>
<dbReference type="SUPFAM" id="SSF47473">
    <property type="entry name" value="EF-hand"/>
    <property type="match status" value="1"/>
</dbReference>
<dbReference type="GeneID" id="4386656"/>
<keyword evidence="2" id="KW-1133">Transmembrane helix</keyword>
<dbReference type="VEuPathDB" id="FungiDB:CHGG_00303"/>
<dbReference type="InterPro" id="IPR011992">
    <property type="entry name" value="EF-hand-dom_pair"/>
</dbReference>
<proteinExistence type="inferred from homology"/>
<dbReference type="HOGENOM" id="CLU_062049_0_0_1"/>
<evidence type="ECO:0000256" key="2">
    <source>
        <dbReference type="SAM" id="Phobius"/>
    </source>
</evidence>
<keyword evidence="2" id="KW-0812">Transmembrane</keyword>
<dbReference type="GO" id="GO:0005509">
    <property type="term" value="F:calcium ion binding"/>
    <property type="evidence" value="ECO:0007669"/>
    <property type="project" value="TreeGrafter"/>
</dbReference>
<keyword evidence="4" id="KW-1185">Reference proteome</keyword>